<dbReference type="InterPro" id="IPR001128">
    <property type="entry name" value="Cyt_P450"/>
</dbReference>
<keyword evidence="10" id="KW-1185">Reference proteome</keyword>
<dbReference type="InterPro" id="IPR017972">
    <property type="entry name" value="Cyt_P450_CS"/>
</dbReference>
<dbReference type="GO" id="GO:0005506">
    <property type="term" value="F:iron ion binding"/>
    <property type="evidence" value="ECO:0007669"/>
    <property type="project" value="InterPro"/>
</dbReference>
<comment type="cofactor">
    <cofactor evidence="7">
        <name>heme</name>
        <dbReference type="ChEBI" id="CHEBI:30413"/>
    </cofactor>
</comment>
<organism evidence="9 10">
    <name type="scientific">Fischerella muscicola CCMEE 5323</name>
    <dbReference type="NCBI Taxonomy" id="2019572"/>
    <lineage>
        <taxon>Bacteria</taxon>
        <taxon>Bacillati</taxon>
        <taxon>Cyanobacteriota</taxon>
        <taxon>Cyanophyceae</taxon>
        <taxon>Nostocales</taxon>
        <taxon>Hapalosiphonaceae</taxon>
        <taxon>Fischerella</taxon>
    </lineage>
</organism>
<evidence type="ECO:0000256" key="3">
    <source>
        <dbReference type="ARBA" id="ARBA00022723"/>
    </source>
</evidence>
<keyword evidence="5 7" id="KW-0408">Iron</keyword>
<evidence type="ECO:0000256" key="8">
    <source>
        <dbReference type="RuleBase" id="RU000461"/>
    </source>
</evidence>
<comment type="caution">
    <text evidence="9">The sequence shown here is derived from an EMBL/GenBank/DDBJ whole genome shotgun (WGS) entry which is preliminary data.</text>
</comment>
<dbReference type="CDD" id="cd20620">
    <property type="entry name" value="CYP132-like"/>
    <property type="match status" value="1"/>
</dbReference>
<evidence type="ECO:0000256" key="5">
    <source>
        <dbReference type="ARBA" id="ARBA00023004"/>
    </source>
</evidence>
<evidence type="ECO:0000256" key="6">
    <source>
        <dbReference type="ARBA" id="ARBA00023033"/>
    </source>
</evidence>
<proteinExistence type="inferred from homology"/>
<evidence type="ECO:0000313" key="9">
    <source>
        <dbReference type="EMBL" id="PLZ90979.1"/>
    </source>
</evidence>
<comment type="similarity">
    <text evidence="1 8">Belongs to the cytochrome P450 family.</text>
</comment>
<keyword evidence="2 7" id="KW-0349">Heme</keyword>
<dbReference type="Pfam" id="PF00067">
    <property type="entry name" value="p450"/>
    <property type="match status" value="1"/>
</dbReference>
<feature type="binding site" description="axial binding residue" evidence="7">
    <location>
        <position position="401"/>
    </location>
    <ligand>
        <name>heme</name>
        <dbReference type="ChEBI" id="CHEBI:30413"/>
    </ligand>
    <ligandPart>
        <name>Fe</name>
        <dbReference type="ChEBI" id="CHEBI:18248"/>
    </ligandPart>
</feature>
<protein>
    <submittedName>
        <fullName evidence="9">Cytochrome P450</fullName>
    </submittedName>
</protein>
<dbReference type="PANTHER" id="PTHR24291">
    <property type="entry name" value="CYTOCHROME P450 FAMILY 4"/>
    <property type="match status" value="1"/>
</dbReference>
<keyword evidence="4 8" id="KW-0560">Oxidoreductase</keyword>
<evidence type="ECO:0000256" key="4">
    <source>
        <dbReference type="ARBA" id="ARBA00023002"/>
    </source>
</evidence>
<name>A0A2N6K4P3_FISMU</name>
<dbReference type="InterPro" id="IPR036396">
    <property type="entry name" value="Cyt_P450_sf"/>
</dbReference>
<keyword evidence="3 7" id="KW-0479">Metal-binding</keyword>
<dbReference type="RefSeq" id="WP_102205144.1">
    <property type="nucleotide sequence ID" value="NZ_CAWNVR010000285.1"/>
</dbReference>
<evidence type="ECO:0000256" key="7">
    <source>
        <dbReference type="PIRSR" id="PIRSR602401-1"/>
    </source>
</evidence>
<dbReference type="PANTHER" id="PTHR24291:SF50">
    <property type="entry name" value="BIFUNCTIONAL ALBAFLAVENONE MONOOXYGENASE_TERPENE SYNTHASE"/>
    <property type="match status" value="1"/>
</dbReference>
<dbReference type="GO" id="GO:0016705">
    <property type="term" value="F:oxidoreductase activity, acting on paired donors, with incorporation or reduction of molecular oxygen"/>
    <property type="evidence" value="ECO:0007669"/>
    <property type="project" value="InterPro"/>
</dbReference>
<keyword evidence="6 8" id="KW-0503">Monooxygenase</keyword>
<dbReference type="PROSITE" id="PS00086">
    <property type="entry name" value="CYTOCHROME_P450"/>
    <property type="match status" value="1"/>
</dbReference>
<dbReference type="GO" id="GO:0020037">
    <property type="term" value="F:heme binding"/>
    <property type="evidence" value="ECO:0007669"/>
    <property type="project" value="InterPro"/>
</dbReference>
<dbReference type="Gene3D" id="1.10.630.10">
    <property type="entry name" value="Cytochrome P450"/>
    <property type="match status" value="1"/>
</dbReference>
<dbReference type="SUPFAM" id="SSF48264">
    <property type="entry name" value="Cytochrome P450"/>
    <property type="match status" value="1"/>
</dbReference>
<gene>
    <name evidence="9" type="ORF">CEN44_09610</name>
</gene>
<dbReference type="InterPro" id="IPR002401">
    <property type="entry name" value="Cyt_P450_E_grp-I"/>
</dbReference>
<evidence type="ECO:0000256" key="1">
    <source>
        <dbReference type="ARBA" id="ARBA00010617"/>
    </source>
</evidence>
<accession>A0A2N6K4P3</accession>
<dbReference type="GO" id="GO:0004497">
    <property type="term" value="F:monooxygenase activity"/>
    <property type="evidence" value="ECO:0007669"/>
    <property type="project" value="UniProtKB-KW"/>
</dbReference>
<evidence type="ECO:0000256" key="2">
    <source>
        <dbReference type="ARBA" id="ARBA00022617"/>
    </source>
</evidence>
<dbReference type="PRINTS" id="PR00463">
    <property type="entry name" value="EP450I"/>
</dbReference>
<dbReference type="PRINTS" id="PR00385">
    <property type="entry name" value="P450"/>
</dbReference>
<dbReference type="Proteomes" id="UP000235036">
    <property type="component" value="Unassembled WGS sequence"/>
</dbReference>
<dbReference type="AlphaFoldDB" id="A0A2N6K4P3"/>
<dbReference type="EMBL" id="NRQW01000196">
    <property type="protein sequence ID" value="PLZ90979.1"/>
    <property type="molecule type" value="Genomic_DNA"/>
</dbReference>
<dbReference type="InterPro" id="IPR050196">
    <property type="entry name" value="Cytochrome_P450_Monoox"/>
</dbReference>
<evidence type="ECO:0000313" key="10">
    <source>
        <dbReference type="Proteomes" id="UP000235036"/>
    </source>
</evidence>
<sequence>MVSVSKPKASASYPPGPKGDFFFGILPEYSRDPLGFISKSAKEYGDVVYWKVAWFSLYQLNHPDYIQEVLVTKSNLFHKNRSLQLFRRIFGNGLVSSEGEFWQRQRRLMQPAFYRERIFAYGEVIVDYAQQLLATWQDGDIRDVHEEMMALTLEIVAKTLFEADVEQQVKTIGTALQESIEYFEARNNNLFLFLLPEWFPTRKNLRFLRAVQQLDEIVYTLIRQRRMSGEDKGDLLSMLLQVKDEDGIGMSDQQVRDEVMTLFIAGHETTALTMSWTFYLLSQYPEVEAKLVQELQSVLGGRMPTLADLPQLRYTEWVVMESMRLYPPVWALGRTVMQDCEIAGYGLRAGDSVIVSQWVMHRDSRYFDNPEIFKPERWQGDFAKKLPTFAYFPFGGGPRICIGKSFAMMEAVLLLASIAQKFRLMLVPEQKIIPWPAFTLRPKYGIKMLLAER</sequence>
<reference evidence="9 10" key="1">
    <citation type="submission" date="2017-08" db="EMBL/GenBank/DDBJ databases">
        <title>Genomes of Fischerella (Mastigocladus) sp. strains.</title>
        <authorList>
            <person name="Miller S.R."/>
        </authorList>
    </citation>
    <scope>NUCLEOTIDE SEQUENCE [LARGE SCALE GENOMIC DNA]</scope>
    <source>
        <strain evidence="9 10">CCMEE 5323</strain>
    </source>
</reference>